<evidence type="ECO:0000256" key="1">
    <source>
        <dbReference type="ARBA" id="ARBA00022448"/>
    </source>
</evidence>
<reference evidence="9 10" key="1">
    <citation type="submission" date="2019-01" db="EMBL/GenBank/DDBJ databases">
        <title>Geovibrio thiophilus DSM 11263, complete genome.</title>
        <authorList>
            <person name="Spring S."/>
            <person name="Bunk B."/>
            <person name="Sproer C."/>
        </authorList>
    </citation>
    <scope>NUCLEOTIDE SEQUENCE [LARGE SCALE GENOMIC DNA]</scope>
    <source>
        <strain evidence="9 10">DSM 11263</strain>
    </source>
</reference>
<keyword evidence="2" id="KW-0004">4Fe-4S</keyword>
<dbReference type="KEGG" id="gtl:EP073_01090"/>
<keyword evidence="3" id="KW-0479">Metal-binding</keyword>
<dbReference type="RefSeq" id="WP_128465331.1">
    <property type="nucleotide sequence ID" value="NZ_CP035108.1"/>
</dbReference>
<dbReference type="Proteomes" id="UP000287502">
    <property type="component" value="Chromosome"/>
</dbReference>
<dbReference type="InterPro" id="IPR051684">
    <property type="entry name" value="Electron_Trans/Redox"/>
</dbReference>
<dbReference type="PANTHER" id="PTHR30176">
    <property type="entry name" value="FERREDOXIN-TYPE PROTEIN NAPH"/>
    <property type="match status" value="1"/>
</dbReference>
<dbReference type="SUPFAM" id="SSF54862">
    <property type="entry name" value="4Fe-4S ferredoxins"/>
    <property type="match status" value="1"/>
</dbReference>
<gene>
    <name evidence="9" type="ORF">EP073_01090</name>
</gene>
<dbReference type="GO" id="GO:0051539">
    <property type="term" value="F:4 iron, 4 sulfur cluster binding"/>
    <property type="evidence" value="ECO:0007669"/>
    <property type="project" value="UniProtKB-KW"/>
</dbReference>
<dbReference type="PANTHER" id="PTHR30176:SF3">
    <property type="entry name" value="FERREDOXIN-TYPE PROTEIN NAPH"/>
    <property type="match status" value="1"/>
</dbReference>
<keyword evidence="10" id="KW-1185">Reference proteome</keyword>
<dbReference type="OrthoDB" id="9811700at2"/>
<dbReference type="InterPro" id="IPR017896">
    <property type="entry name" value="4Fe4S_Fe-S-bd"/>
</dbReference>
<organism evidence="9 10">
    <name type="scientific">Geovibrio thiophilus</name>
    <dbReference type="NCBI Taxonomy" id="139438"/>
    <lineage>
        <taxon>Bacteria</taxon>
        <taxon>Pseudomonadati</taxon>
        <taxon>Deferribacterota</taxon>
        <taxon>Deferribacteres</taxon>
        <taxon>Deferribacterales</taxon>
        <taxon>Geovibrionaceae</taxon>
        <taxon>Geovibrio</taxon>
    </lineage>
</organism>
<feature type="domain" description="4Fe-4S ferredoxin-type" evidence="8">
    <location>
        <begin position="213"/>
        <end position="242"/>
    </location>
</feature>
<name>A0A410JV27_9BACT</name>
<dbReference type="GO" id="GO:0046872">
    <property type="term" value="F:metal ion binding"/>
    <property type="evidence" value="ECO:0007669"/>
    <property type="project" value="UniProtKB-KW"/>
</dbReference>
<dbReference type="PROSITE" id="PS51379">
    <property type="entry name" value="4FE4S_FER_2"/>
    <property type="match status" value="1"/>
</dbReference>
<dbReference type="InterPro" id="IPR017900">
    <property type="entry name" value="4Fe4S_Fe_S_CS"/>
</dbReference>
<dbReference type="AlphaFoldDB" id="A0A410JV27"/>
<dbReference type="EMBL" id="CP035108">
    <property type="protein sequence ID" value="QAR32044.1"/>
    <property type="molecule type" value="Genomic_DNA"/>
</dbReference>
<evidence type="ECO:0000256" key="3">
    <source>
        <dbReference type="ARBA" id="ARBA00022723"/>
    </source>
</evidence>
<keyword evidence="1" id="KW-0813">Transport</keyword>
<feature type="transmembrane region" description="Helical" evidence="7">
    <location>
        <begin position="12"/>
        <end position="36"/>
    </location>
</feature>
<evidence type="ECO:0000256" key="4">
    <source>
        <dbReference type="ARBA" id="ARBA00022982"/>
    </source>
</evidence>
<feature type="transmembrane region" description="Helical" evidence="7">
    <location>
        <begin position="131"/>
        <end position="155"/>
    </location>
</feature>
<evidence type="ECO:0000313" key="9">
    <source>
        <dbReference type="EMBL" id="QAR32044.1"/>
    </source>
</evidence>
<evidence type="ECO:0000259" key="8">
    <source>
        <dbReference type="PROSITE" id="PS51379"/>
    </source>
</evidence>
<protein>
    <submittedName>
        <fullName evidence="9">4Fe-4S binding protein</fullName>
    </submittedName>
</protein>
<dbReference type="Pfam" id="PF12801">
    <property type="entry name" value="Fer4_5"/>
    <property type="match status" value="2"/>
</dbReference>
<evidence type="ECO:0000256" key="2">
    <source>
        <dbReference type="ARBA" id="ARBA00022485"/>
    </source>
</evidence>
<sequence>MAGQSRIKKYRRLVQTAVFLMMFIIPLLNMFEIYFIKGTFYSIDVGSAAAADPIAVFQAAMSSKSVNVYMALSVVIPILLMLLAGRVWCSWMCPYHFIAEGVSFIKKKLGMKKSFPVYSPAAKRRTENQRLIILVCFIALAGVAGIPLLNLISAPGVISSQALVLVKFRYVTFELVFILALITAEFVLFPFFWCRLFCPTGTFLSLFKTERGMHLKRTAESCSMCGSCRKVCPMGLDPVTDGSSLLCHNCGDCIDACPDNRKKETLRFISGRQNFPS</sequence>
<feature type="transmembrane region" description="Helical" evidence="7">
    <location>
        <begin position="175"/>
        <end position="198"/>
    </location>
</feature>
<feature type="transmembrane region" description="Helical" evidence="7">
    <location>
        <begin position="68"/>
        <end position="89"/>
    </location>
</feature>
<evidence type="ECO:0000256" key="5">
    <source>
        <dbReference type="ARBA" id="ARBA00023004"/>
    </source>
</evidence>
<keyword evidence="7" id="KW-0812">Transmembrane</keyword>
<keyword evidence="7" id="KW-1133">Transmembrane helix</keyword>
<evidence type="ECO:0000313" key="10">
    <source>
        <dbReference type="Proteomes" id="UP000287502"/>
    </source>
</evidence>
<keyword evidence="6" id="KW-0411">Iron-sulfur</keyword>
<keyword evidence="5" id="KW-0408">Iron</keyword>
<dbReference type="PROSITE" id="PS00198">
    <property type="entry name" value="4FE4S_FER_1"/>
    <property type="match status" value="1"/>
</dbReference>
<dbReference type="GO" id="GO:0005886">
    <property type="term" value="C:plasma membrane"/>
    <property type="evidence" value="ECO:0007669"/>
    <property type="project" value="TreeGrafter"/>
</dbReference>
<proteinExistence type="predicted"/>
<accession>A0A410JV27</accession>
<evidence type="ECO:0000256" key="6">
    <source>
        <dbReference type="ARBA" id="ARBA00023014"/>
    </source>
</evidence>
<dbReference type="Pfam" id="PF13746">
    <property type="entry name" value="Fer4_18"/>
    <property type="match status" value="1"/>
</dbReference>
<evidence type="ECO:0000256" key="7">
    <source>
        <dbReference type="SAM" id="Phobius"/>
    </source>
</evidence>
<keyword evidence="7" id="KW-0472">Membrane</keyword>
<keyword evidence="4" id="KW-0249">Electron transport</keyword>